<dbReference type="Gene3D" id="3.40.50.300">
    <property type="entry name" value="P-loop containing nucleotide triphosphate hydrolases"/>
    <property type="match status" value="2"/>
</dbReference>
<feature type="compositionally biased region" description="Basic and acidic residues" evidence="1">
    <location>
        <begin position="993"/>
        <end position="1003"/>
    </location>
</feature>
<evidence type="ECO:0000256" key="1">
    <source>
        <dbReference type="SAM" id="MobiDB-lite"/>
    </source>
</evidence>
<accession>A0ABD5XK12</accession>
<dbReference type="SUPFAM" id="SSF52540">
    <property type="entry name" value="P-loop containing nucleoside triphosphate hydrolases"/>
    <property type="match status" value="1"/>
</dbReference>
<feature type="region of interest" description="Disordered" evidence="1">
    <location>
        <begin position="882"/>
        <end position="1046"/>
    </location>
</feature>
<keyword evidence="3" id="KW-0547">Nucleotide-binding</keyword>
<dbReference type="AlphaFoldDB" id="A0ABD5XK12"/>
<proteinExistence type="predicted"/>
<dbReference type="PANTHER" id="PTHR30121:SF6">
    <property type="entry name" value="SLR6007 PROTEIN"/>
    <property type="match status" value="1"/>
</dbReference>
<dbReference type="InterPro" id="IPR002789">
    <property type="entry name" value="HerA_central"/>
</dbReference>
<sequence>MRERAYLRVTPTSEELTARGIPQTLESLHKLTPDSSGLRSKLNPFTSATPPCFEFLALSTGQDAPVEFYYGADDYLGTLEERLRSIYPKTFDIERVEVDVASKLVHPVALSQEEFVERYQQGDLQYEFADDEQYSAADVDVDADATPDGGESAVHVSGDSPTGAADEMGGRTADGLVSVGETVVELETTDSLADEIPPTSVEKPMLTADGTILARPAVDAVSPRGVRWCGSAVRKQDWMSSLTPLTATPDESTLPAVDEPGAVLASLIDHLNDAREPLAFQVVFQRRESWQADAELRKEDLNDGRDTLSQKILGDLLDPELEYERRTRDELSDIVVKRLDAIDAVNPKRSYTTNIRAIGVPTNEAGRDALDDRLSSLAPVFDPLDGPFYEIEATRLRDRGFRQSNKQQHVRSELKRLLSREVTTGRGKTRPELVLCGAELANFILVPSSDQLTVEGTRGTRAEQQSRDPLPWPNPDLVQQFRKGMAIGYALDENGSPQQRPIRIPPKLLTTHYGRFASTGSGKSKAIINDALSLRATTGGPVVIVDPKGDGMCANYLRSHYERFNGLGDVYQFRVPETIPAFSFFDIRPALDAGRNRADAIQDKVDHFHDIMRMIMGREQYGQAFVANEILSYLIKALFDEEYGNDVFGLDDLFTAALEMQRERTVPPVSADNRSVEESLTRHFAKDDHQFQVSMDAVGNRLDKLREDAHLRRIFSHVPERDDNGEYVDNRFDFREFLDEDVTVLFDLGDLRPEAQRAITLLLLSNLWDAVQVRRRDGNTDYENLTNLIIEEAAPVAATKLVSEQLLPQGRSFGLSMGLVMQFPGQVRNRNERAYDEVLNNIKTKLIGNISIERNLAESLAHEDLSPTDLRNRINTLPSGEWIAQLPSPSFGETGPAPLSVKPLPIAAGHPESDEPLSVEQEDHFETVALPRLSERTQARYGLAETTSESETAEDEGWGSRPNDEGSTSADSTSPTDSTQSSFIGQATSRSAAAEEEKERDADTTSLFGNSGATEPEEPVSEEAETTVEDNESSPVQAGGVTVPDDELQRRGLTHDDARFLTRVLDVMNRDAPHHTLLNYMSAFKSDFGNLDVQRLAEENLLEEGRACSRKYYTVLPAGRELLGQKLKVGPGQGDIGEKTPHKVGVKLLERWLDSRDDVAQVKPYYEYDEETVFDVAGLDADGELVWVGEAELPSNNKHAPVDDYDKQSAVDANAVWAFNRRETAVEVLDCLAEADRIEHSVGGRAARRFSDIREAVESLNAEGMTTIRSFNKLDEEFNS</sequence>
<evidence type="ECO:0000313" key="4">
    <source>
        <dbReference type="Proteomes" id="UP001596460"/>
    </source>
</evidence>
<feature type="compositionally biased region" description="Acidic residues" evidence="1">
    <location>
        <begin position="1015"/>
        <end position="1032"/>
    </location>
</feature>
<keyword evidence="4" id="KW-1185">Reference proteome</keyword>
<dbReference type="InterPro" id="IPR051162">
    <property type="entry name" value="T4SS_component"/>
</dbReference>
<feature type="domain" description="Helicase HerA central" evidence="2">
    <location>
        <begin position="500"/>
        <end position="550"/>
    </location>
</feature>
<dbReference type="PANTHER" id="PTHR30121">
    <property type="entry name" value="UNCHARACTERIZED PROTEIN YJGR-RELATED"/>
    <property type="match status" value="1"/>
</dbReference>
<dbReference type="Proteomes" id="UP001596460">
    <property type="component" value="Unassembled WGS sequence"/>
</dbReference>
<dbReference type="EMBL" id="JBHTAB010000015">
    <property type="protein sequence ID" value="MFC7131416.1"/>
    <property type="molecule type" value="Genomic_DNA"/>
</dbReference>
<evidence type="ECO:0000259" key="2">
    <source>
        <dbReference type="Pfam" id="PF01935"/>
    </source>
</evidence>
<organism evidence="3 4">
    <name type="scientific">Haloferax chudinovii</name>
    <dbReference type="NCBI Taxonomy" id="1109010"/>
    <lineage>
        <taxon>Archaea</taxon>
        <taxon>Methanobacteriati</taxon>
        <taxon>Methanobacteriota</taxon>
        <taxon>Stenosarchaea group</taxon>
        <taxon>Halobacteria</taxon>
        <taxon>Halobacteriales</taxon>
        <taxon>Haloferacaceae</taxon>
        <taxon>Haloferax</taxon>
    </lineage>
</organism>
<comment type="caution">
    <text evidence="3">The sequence shown here is derived from an EMBL/GenBank/DDBJ whole genome shotgun (WGS) entry which is preliminary data.</text>
</comment>
<dbReference type="Pfam" id="PF01935">
    <property type="entry name" value="DUF87"/>
    <property type="match status" value="1"/>
</dbReference>
<keyword evidence="3" id="KW-0067">ATP-binding</keyword>
<protein>
    <submittedName>
        <fullName evidence="3">ATP-binding protein</fullName>
    </submittedName>
</protein>
<dbReference type="RefSeq" id="WP_390247548.1">
    <property type="nucleotide sequence ID" value="NZ_JBHTAB010000015.1"/>
</dbReference>
<gene>
    <name evidence="3" type="ORF">ACFQI8_18845</name>
</gene>
<feature type="region of interest" description="Disordered" evidence="1">
    <location>
        <begin position="142"/>
        <end position="169"/>
    </location>
</feature>
<dbReference type="GO" id="GO:0005524">
    <property type="term" value="F:ATP binding"/>
    <property type="evidence" value="ECO:0007669"/>
    <property type="project" value="UniProtKB-KW"/>
</dbReference>
<feature type="compositionally biased region" description="Low complexity" evidence="1">
    <location>
        <begin position="967"/>
        <end position="992"/>
    </location>
</feature>
<name>A0ABD5XK12_9EURY</name>
<dbReference type="InterPro" id="IPR027417">
    <property type="entry name" value="P-loop_NTPase"/>
</dbReference>
<reference evidence="3 4" key="1">
    <citation type="journal article" date="2019" name="Int. J. Syst. Evol. Microbiol.">
        <title>The Global Catalogue of Microorganisms (GCM) 10K type strain sequencing project: providing services to taxonomists for standard genome sequencing and annotation.</title>
        <authorList>
            <consortium name="The Broad Institute Genomics Platform"/>
            <consortium name="The Broad Institute Genome Sequencing Center for Infectious Disease"/>
            <person name="Wu L."/>
            <person name="Ma J."/>
        </authorList>
    </citation>
    <scope>NUCLEOTIDE SEQUENCE [LARGE SCALE GENOMIC DNA]</scope>
    <source>
        <strain evidence="3 4">DSM 26526</strain>
    </source>
</reference>
<evidence type="ECO:0000313" key="3">
    <source>
        <dbReference type="EMBL" id="MFC7131416.1"/>
    </source>
</evidence>